<keyword evidence="3" id="KW-1185">Reference proteome</keyword>
<dbReference type="Proteomes" id="UP001497392">
    <property type="component" value="Unassembled WGS sequence"/>
</dbReference>
<protein>
    <submittedName>
        <fullName evidence="2">G12011 protein</fullName>
    </submittedName>
</protein>
<feature type="compositionally biased region" description="Polar residues" evidence="1">
    <location>
        <begin position="15"/>
        <end position="24"/>
    </location>
</feature>
<proteinExistence type="predicted"/>
<reference evidence="2 3" key="1">
    <citation type="submission" date="2024-06" db="EMBL/GenBank/DDBJ databases">
        <authorList>
            <person name="Kraege A."/>
            <person name="Thomma B."/>
        </authorList>
    </citation>
    <scope>NUCLEOTIDE SEQUENCE [LARGE SCALE GENOMIC DNA]</scope>
</reference>
<name>A0ABP1G9C0_9CHLO</name>
<evidence type="ECO:0000256" key="1">
    <source>
        <dbReference type="SAM" id="MobiDB-lite"/>
    </source>
</evidence>
<organism evidence="2 3">
    <name type="scientific">Coccomyxa viridis</name>
    <dbReference type="NCBI Taxonomy" id="1274662"/>
    <lineage>
        <taxon>Eukaryota</taxon>
        <taxon>Viridiplantae</taxon>
        <taxon>Chlorophyta</taxon>
        <taxon>core chlorophytes</taxon>
        <taxon>Trebouxiophyceae</taxon>
        <taxon>Trebouxiophyceae incertae sedis</taxon>
        <taxon>Coccomyxaceae</taxon>
        <taxon>Coccomyxa</taxon>
    </lineage>
</organism>
<accession>A0ABP1G9C0</accession>
<dbReference type="EMBL" id="CAXHTA020000019">
    <property type="protein sequence ID" value="CAL5228811.1"/>
    <property type="molecule type" value="Genomic_DNA"/>
</dbReference>
<evidence type="ECO:0000313" key="2">
    <source>
        <dbReference type="EMBL" id="CAL5228811.1"/>
    </source>
</evidence>
<sequence length="308" mass="32552">MVAQGLDRSAGYTEVPSTSRQHGANSAEPLDGILAELEVDPLDALIAELERIEGHEAMLQDAVANDKAVVVHPRPEALAAPRAPDTPATPQSFIVEGGLASFEVAQDLLYLDFSQPEHAPQEFRNLSYDPERTTSFGSGNSGSFGQLDPASLALHDYLRRIQQQAQQVRNLIDGQRQLRPVEKVLAPGGSSADLHADEIPAGQAPHYTMQAPGEPPGMPRTSEGAVSIEAKLGKSLGSQGLAGHAAGVKDGGLQEVLAGPHVTITAHSATIGQGEKQQSSVQKTHNIVRKQFYGRAEPKGPAAGRNPT</sequence>
<comment type="caution">
    <text evidence="2">The sequence shown here is derived from an EMBL/GenBank/DDBJ whole genome shotgun (WGS) entry which is preliminary data.</text>
</comment>
<evidence type="ECO:0000313" key="3">
    <source>
        <dbReference type="Proteomes" id="UP001497392"/>
    </source>
</evidence>
<gene>
    <name evidence="2" type="primary">g12011</name>
    <name evidence="2" type="ORF">VP750_LOCUS10717</name>
</gene>
<feature type="region of interest" description="Disordered" evidence="1">
    <location>
        <begin position="1"/>
        <end position="26"/>
    </location>
</feature>